<comment type="similarity">
    <text evidence="2 10">Belongs to the HsdR family.</text>
</comment>
<keyword evidence="4 10" id="KW-0547">Nucleotide-binding</keyword>
<evidence type="ECO:0000256" key="5">
    <source>
        <dbReference type="ARBA" id="ARBA00022747"/>
    </source>
</evidence>
<dbReference type="Pfam" id="PF22679">
    <property type="entry name" value="T1R_D3-like"/>
    <property type="match status" value="1"/>
</dbReference>
<dbReference type="GO" id="GO:0009035">
    <property type="term" value="F:type I site-specific deoxyribonuclease activity"/>
    <property type="evidence" value="ECO:0007669"/>
    <property type="project" value="UniProtKB-EC"/>
</dbReference>
<dbReference type="Pfam" id="PF18766">
    <property type="entry name" value="SWI2_SNF2"/>
    <property type="match status" value="1"/>
</dbReference>
<keyword evidence="6 12" id="KW-0255">Endonuclease</keyword>
<dbReference type="InterPro" id="IPR055180">
    <property type="entry name" value="HsdR_RecA-like_helicase_dom_2"/>
</dbReference>
<feature type="domain" description="Helicase ATP-binding" evidence="11">
    <location>
        <begin position="332"/>
        <end position="494"/>
    </location>
</feature>
<dbReference type="PROSITE" id="PS51192">
    <property type="entry name" value="HELICASE_ATP_BIND_1"/>
    <property type="match status" value="1"/>
</dbReference>
<accession>A0A202BZU5</accession>
<evidence type="ECO:0000256" key="9">
    <source>
        <dbReference type="ARBA" id="ARBA00023125"/>
    </source>
</evidence>
<dbReference type="RefSeq" id="WP_087709669.1">
    <property type="nucleotide sequence ID" value="NZ_MVAG01000119.1"/>
</dbReference>
<dbReference type="AlphaFoldDB" id="A0A202BZU5"/>
<evidence type="ECO:0000259" key="11">
    <source>
        <dbReference type="PROSITE" id="PS51192"/>
    </source>
</evidence>
<keyword evidence="9 10" id="KW-0238">DNA-binding</keyword>
<keyword evidence="8 10" id="KW-0067">ATP-binding</keyword>
<dbReference type="PANTHER" id="PTHR30195">
    <property type="entry name" value="TYPE I SITE-SPECIFIC DEOXYRIBONUCLEASE PROTEIN SUBUNIT M AND R"/>
    <property type="match status" value="1"/>
</dbReference>
<keyword evidence="3" id="KW-0540">Nuclease</keyword>
<evidence type="ECO:0000256" key="1">
    <source>
        <dbReference type="ARBA" id="ARBA00000851"/>
    </source>
</evidence>
<dbReference type="CDD" id="cd18800">
    <property type="entry name" value="SF2_C_EcoR124I-like"/>
    <property type="match status" value="1"/>
</dbReference>
<dbReference type="Gene3D" id="3.40.50.300">
    <property type="entry name" value="P-loop containing nucleotide triphosphate hydrolases"/>
    <property type="match status" value="2"/>
</dbReference>
<dbReference type="InterPro" id="IPR051268">
    <property type="entry name" value="Type-I_R_enzyme_R_subunit"/>
</dbReference>
<dbReference type="CDD" id="cd22332">
    <property type="entry name" value="HsdR_N"/>
    <property type="match status" value="1"/>
</dbReference>
<dbReference type="Gene3D" id="3.90.1570.50">
    <property type="match status" value="1"/>
</dbReference>
<keyword evidence="13" id="KW-1185">Reference proteome</keyword>
<comment type="caution">
    <text evidence="12">The sequence shown here is derived from an EMBL/GenBank/DDBJ whole genome shotgun (WGS) entry which is preliminary data.</text>
</comment>
<evidence type="ECO:0000256" key="2">
    <source>
        <dbReference type="ARBA" id="ARBA00008598"/>
    </source>
</evidence>
<name>A0A202BZU5_9FLAO</name>
<evidence type="ECO:0000256" key="7">
    <source>
        <dbReference type="ARBA" id="ARBA00022801"/>
    </source>
</evidence>
<evidence type="ECO:0000256" key="4">
    <source>
        <dbReference type="ARBA" id="ARBA00022741"/>
    </source>
</evidence>
<gene>
    <name evidence="12" type="ORF">B0E34_11755</name>
</gene>
<dbReference type="REBASE" id="245428">
    <property type="entry name" value="Cmu1626ORF11730P"/>
</dbReference>
<dbReference type="NCBIfam" id="TIGR00348">
    <property type="entry name" value="hsdR"/>
    <property type="match status" value="1"/>
</dbReference>
<sequence length="1069" mass="123864">MTPSYIEDHISQLPALQMLIKMGYTYISPDEALQLREGRKTNVLLRDILKTQLQKINKIEYKGQTHDFSDTNVELAISELKELPMHLGFINANQHFYDLITLGKSFEQTIYGDRKSFSFKYIDWEHPENNTFHVSEEFAVTRSHRSDTYRPDIVLFINGIPMVVIECKSNAIKSPVEEGISQHLRNQQEDGIRDLYVYSNLLLSLAVSDAKYATTATPTKFWSVWKEKFTNAKEENAFYQNLRDLKQAELPKDIHTEVFKTRYWSTIRYFQELGKLELAVTTQDQLLYSICHPKRLLELVFRFILFDEGIKKVTRYQQYYGITKTIKQIEKTDHSGKRKGGVIWHTQGSGKSLTMVMLAQQIALSKKIKNPKIILVTDRVDLNTQMTETFQKCNIPVEEATTGKHLIELLKNNSDAVITTIINKFKAAVNQEPEGFSSSEIFVLIDEGHRSQYKTFNVKMQKTFPNGCFIAFTGTPLMKSEKNTADKFGGVIDEYTIKDAVEDGAVVPLLYEGRHNSITVNEKPLDNFFDKVSEPLTKYGKAGLKRKYSSKNAINKADQVVYDRAWDISEHFVGFIQNTGFKAQLVAPNKTTAILYRKYLNEIGKVSSEVVISAPDTRENYDDAFEENENLVQSFYKSMMDKYGTQEKYEKSIINAFKYQENPEIIIVVDKLLTGFDAPKNRVLYLTRSLKEHTLLQAIARVNRLAEGKDYGLIVDYYGNLENLDKAIEIYSGSDEMNPDDVKGSVTNVKDIIKDLPQVHSEVWDIFSAIKNKYDTEAYAVHLRDEEQRHLFYEKLSKFIRLFSLAMATIEFNDVKNDTVIEKYKKDSKFFIQLRIDVKRRYFDQIDYKAYESQVQKLIDKHITTDGEILKITEPIDIFNKQERDNEVEKLIGKAAKADHIAARTSKGITIKMDEDPIFYKKLSELIKETILDYKQSRIDETEYLNKIKDIEERFLTGKQDDVPAIIEDKKIAVAFYNFINAKLFTFLGDRLQNAEIALKIQELIKDITTENNKAIVDWKLNKEIEKQIWSELDDYFYSLSLEMDHQIPFDILDDFVEEVIKIAKKQMD</sequence>
<dbReference type="InterPro" id="IPR040980">
    <property type="entry name" value="SWI2_SNF2"/>
</dbReference>
<dbReference type="SMART" id="SM00487">
    <property type="entry name" value="DEXDc"/>
    <property type="match status" value="1"/>
</dbReference>
<dbReference type="GO" id="GO:0005524">
    <property type="term" value="F:ATP binding"/>
    <property type="evidence" value="ECO:0007669"/>
    <property type="project" value="UniProtKB-KW"/>
</dbReference>
<dbReference type="InterPro" id="IPR007409">
    <property type="entry name" value="Restrct_endonuc_type1_HsdR_N"/>
</dbReference>
<dbReference type="PANTHER" id="PTHR30195:SF15">
    <property type="entry name" value="TYPE I RESTRICTION ENZYME HINDI ENDONUCLEASE SUBUNIT"/>
    <property type="match status" value="1"/>
</dbReference>
<comment type="catalytic activity">
    <reaction evidence="1 10">
        <text>Endonucleolytic cleavage of DNA to give random double-stranded fragments with terminal 5'-phosphates, ATP is simultaneously hydrolyzed.</text>
        <dbReference type="EC" id="3.1.21.3"/>
    </reaction>
</comment>
<dbReference type="InterPro" id="IPR004473">
    <property type="entry name" value="Restrct_endonuc_typeI_HsdR"/>
</dbReference>
<reference evidence="13" key="1">
    <citation type="submission" date="2017-02" db="EMBL/GenBank/DDBJ databases">
        <authorList>
            <person name="Tetz G."/>
            <person name="Tetz V."/>
        </authorList>
    </citation>
    <scope>NUCLEOTIDE SEQUENCE [LARGE SCALE GENOMIC DNA]</scope>
    <source>
        <strain evidence="13">VT16-26</strain>
    </source>
</reference>
<dbReference type="EC" id="3.1.21.3" evidence="10"/>
<dbReference type="EMBL" id="MVAG01000119">
    <property type="protein sequence ID" value="OVE56990.1"/>
    <property type="molecule type" value="Genomic_DNA"/>
</dbReference>
<protein>
    <recommendedName>
        <fullName evidence="10">Type I restriction enzyme endonuclease subunit</fullName>
        <shortName evidence="10">R protein</shortName>
        <ecNumber evidence="10">3.1.21.3</ecNumber>
    </recommendedName>
</protein>
<proteinExistence type="inferred from homology"/>
<dbReference type="Proteomes" id="UP000196355">
    <property type="component" value="Unassembled WGS sequence"/>
</dbReference>
<evidence type="ECO:0000256" key="6">
    <source>
        <dbReference type="ARBA" id="ARBA00022759"/>
    </source>
</evidence>
<evidence type="ECO:0000256" key="8">
    <source>
        <dbReference type="ARBA" id="ARBA00022840"/>
    </source>
</evidence>
<dbReference type="Pfam" id="PF04313">
    <property type="entry name" value="HSDR_N"/>
    <property type="match status" value="1"/>
</dbReference>
<dbReference type="GO" id="GO:0009307">
    <property type="term" value="P:DNA restriction-modification system"/>
    <property type="evidence" value="ECO:0007669"/>
    <property type="project" value="UniProtKB-KW"/>
</dbReference>
<dbReference type="InterPro" id="IPR027417">
    <property type="entry name" value="P-loop_NTPase"/>
</dbReference>
<dbReference type="CDD" id="cd18030">
    <property type="entry name" value="DEXHc_RE_I_HsdR"/>
    <property type="match status" value="1"/>
</dbReference>
<evidence type="ECO:0000313" key="13">
    <source>
        <dbReference type="Proteomes" id="UP000196355"/>
    </source>
</evidence>
<comment type="subunit">
    <text evidence="10">The type I restriction/modification system is composed of three polypeptides R, M and S.</text>
</comment>
<dbReference type="InterPro" id="IPR014001">
    <property type="entry name" value="Helicase_ATP-bd"/>
</dbReference>
<dbReference type="SUPFAM" id="SSF52540">
    <property type="entry name" value="P-loop containing nucleoside triphosphate hydrolases"/>
    <property type="match status" value="2"/>
</dbReference>
<evidence type="ECO:0000313" key="12">
    <source>
        <dbReference type="EMBL" id="OVE56990.1"/>
    </source>
</evidence>
<organism evidence="12 13">
    <name type="scientific">Chryseobacterium mucoviscidosis</name>
    <dbReference type="NCBI Taxonomy" id="1945581"/>
    <lineage>
        <taxon>Bacteria</taxon>
        <taxon>Pseudomonadati</taxon>
        <taxon>Bacteroidota</taxon>
        <taxon>Flavobacteriia</taxon>
        <taxon>Flavobacteriales</taxon>
        <taxon>Weeksellaceae</taxon>
        <taxon>Chryseobacterium group</taxon>
        <taxon>Chryseobacterium</taxon>
    </lineage>
</organism>
<comment type="function">
    <text evidence="10">Subunit R is required for both nuclease and ATPase activities, but not for modification.</text>
</comment>
<dbReference type="GO" id="GO:0003677">
    <property type="term" value="F:DNA binding"/>
    <property type="evidence" value="ECO:0007669"/>
    <property type="project" value="UniProtKB-KW"/>
</dbReference>
<evidence type="ECO:0000256" key="3">
    <source>
        <dbReference type="ARBA" id="ARBA00022722"/>
    </source>
</evidence>
<keyword evidence="5 10" id="KW-0680">Restriction system</keyword>
<evidence type="ECO:0000256" key="10">
    <source>
        <dbReference type="RuleBase" id="RU364115"/>
    </source>
</evidence>
<keyword evidence="7 10" id="KW-0378">Hydrolase</keyword>